<proteinExistence type="predicted"/>
<sequence>MKKNKLDMKKIYFYVIALWSIFFVTSGFAQCTFSELAKDFSRNTALKDFVKTDAKAFDAWYLLNKEKPSLRNSLPEVKIVAENFQEVKNAGGYQKWIDKLSTEEKNVPILFLDSQQKFEQTVDVSNLPKHLRSLAYQYYKKANNENKLHLWQRLEEIFKEYKINGNWPPYNGGYNIESGISLQKFQKYDRYANPIGSWDGINEPLLGGNFTSPIIDNKPFDFSSRALNIPESNYTFYYEIEILEDLGFDGELADVIPWFNQKGQGKQVKWNIPKDPTTGRPKTWNKLAEEGKVRITIKDIPNGNPDLIKKWKGYVIGKKVNNAGSLAESLAKAEFKSLSQAVDNLGSLKPKFLEDFANASDDVLKVFNDDDRLLRLWKTYSDEFRGAKYVTEEGAFKTCQSVLDNHPNGYLNNLVKKVMEARVPSNKEQVLVGVTHPEFNGEVFMGRNFLNSESALEAKFINETVHPLLRDKIKYMDFIRNSVTDNTGKVINEALANKLLSIDNLNKLTTAGRAGYHGEIRALSDALYKLEGIRPVNSSTLSEFDLFIRNSSDKVMQRCPCCFHITQGVKVLGGK</sequence>
<protein>
    <submittedName>
        <fullName evidence="1">Uncharacterized protein</fullName>
    </submittedName>
</protein>
<dbReference type="Proteomes" id="UP000198034">
    <property type="component" value="Unassembled WGS sequence"/>
</dbReference>
<comment type="caution">
    <text evidence="1">The sequence shown here is derived from an EMBL/GenBank/DDBJ whole genome shotgun (WGS) entry which is preliminary data.</text>
</comment>
<dbReference type="AlphaFoldDB" id="A0A246G7B2"/>
<reference evidence="1 2" key="1">
    <citation type="journal article" date="2017" name="Infect. Genet. Evol.">
        <title>Comparative genome analysis of fish pathogen Flavobacterium columnare reveals extensive sequence diversity within the species.</title>
        <authorList>
            <person name="Kayansamruaj P."/>
            <person name="Dong H.T."/>
            <person name="Hirono I."/>
            <person name="Kondo H."/>
            <person name="Senapin S."/>
            <person name="Rodkhum C."/>
        </authorList>
    </citation>
    <scope>NUCLEOTIDE SEQUENCE [LARGE SCALE GENOMIC DNA]</scope>
    <source>
        <strain evidence="1 2">1214</strain>
    </source>
</reference>
<dbReference type="EMBL" id="MTCY01000077">
    <property type="protein sequence ID" value="OWP74316.1"/>
    <property type="molecule type" value="Genomic_DNA"/>
</dbReference>
<evidence type="ECO:0000313" key="2">
    <source>
        <dbReference type="Proteomes" id="UP000198034"/>
    </source>
</evidence>
<evidence type="ECO:0000313" key="1">
    <source>
        <dbReference type="EMBL" id="OWP74316.1"/>
    </source>
</evidence>
<organism evidence="1 2">
    <name type="scientific">Flavobacterium columnare</name>
    <dbReference type="NCBI Taxonomy" id="996"/>
    <lineage>
        <taxon>Bacteria</taxon>
        <taxon>Pseudomonadati</taxon>
        <taxon>Bacteroidota</taxon>
        <taxon>Flavobacteriia</taxon>
        <taxon>Flavobacteriales</taxon>
        <taxon>Flavobacteriaceae</taxon>
        <taxon>Flavobacterium</taxon>
    </lineage>
</organism>
<gene>
    <name evidence="1" type="ORF">BWK62_14605</name>
</gene>
<name>A0A246G7B2_9FLAO</name>
<accession>A0A246G7B2</accession>